<feature type="region of interest" description="Disordered" evidence="1">
    <location>
        <begin position="594"/>
        <end position="686"/>
    </location>
</feature>
<sequence>MFSRTPLLSFSSVLVIFGSLVAATIAPGSTSWATQGFYFDWNNDTLPLPTPITAQCETINVKWNRGAGVGPDPAAPYIIKLYTSMYLKSFVIDAGSGLSKSLPIPFDPGSQYVMCMTDLSGISGGCQDLYTVYPSGNTSCQNVTVPENALGVKMTSSETGGLLSRFGWPASCTDLQFDLVDGFNGGIIGKPPYQLTVAPAFRTPLNITFDSSVRWTVVLDHGHPFFVSVTDSEAVSWVNGPLHAGAGSQDCLGPAPPYPWLTLQVSLGMSFSFLILGLLLALIGVWFYASRRPARFSSPERSNDKRVEPYSTESQTKSASSRGGTRRESRSRPVGSGSGSGNSNLLSGLHLRRPSNNKAPSSEMVLMRDRPTLRRDQTSGALDLAASPIEEHAQLPFSGDPEGFTRRPSATDGIFSGHTETGVEPWTHGQSPKTTDERGIIQASLGYPVSPPPLKHRPKVASTSSDGSRASAVPSTDGTRLSTAQESSTTRPQSTRDTPPRSNSGGSSTMPTPLGPVHRNSSTSVPVMQQSHNHSPPPATNTDGSGYFQHRQHQNLNYQQQQHDVYVVHHDAGLPPPVTVFTRPGMVVTELPPGYENLIPNPRHDDVPANVESSSNPMSKAGPSTSTSSSPPLTLDTSGNQNQLGVRTAGGMGLVNAEDMPLSAISSPPTTASPPKDPHDNTRPES</sequence>
<dbReference type="STRING" id="933852.A0A0C3AVE2"/>
<evidence type="ECO:0000313" key="4">
    <source>
        <dbReference type="EMBL" id="KIM23984.1"/>
    </source>
</evidence>
<proteinExistence type="predicted"/>
<feature type="compositionally biased region" description="Low complexity" evidence="1">
    <location>
        <begin position="663"/>
        <end position="674"/>
    </location>
</feature>
<evidence type="ECO:0008006" key="6">
    <source>
        <dbReference type="Google" id="ProtNLM"/>
    </source>
</evidence>
<feature type="signal peptide" evidence="3">
    <location>
        <begin position="1"/>
        <end position="23"/>
    </location>
</feature>
<dbReference type="Proteomes" id="UP000054097">
    <property type="component" value="Unassembled WGS sequence"/>
</dbReference>
<keyword evidence="2" id="KW-1133">Transmembrane helix</keyword>
<evidence type="ECO:0000256" key="1">
    <source>
        <dbReference type="SAM" id="MobiDB-lite"/>
    </source>
</evidence>
<evidence type="ECO:0000256" key="3">
    <source>
        <dbReference type="SAM" id="SignalP"/>
    </source>
</evidence>
<dbReference type="EMBL" id="KN824329">
    <property type="protein sequence ID" value="KIM23984.1"/>
    <property type="molecule type" value="Genomic_DNA"/>
</dbReference>
<evidence type="ECO:0000313" key="5">
    <source>
        <dbReference type="Proteomes" id="UP000054097"/>
    </source>
</evidence>
<feature type="compositionally biased region" description="Polar residues" evidence="1">
    <location>
        <begin position="519"/>
        <end position="544"/>
    </location>
</feature>
<feature type="region of interest" description="Disordered" evidence="1">
    <location>
        <begin position="295"/>
        <end position="371"/>
    </location>
</feature>
<feature type="compositionally biased region" description="Polar residues" evidence="1">
    <location>
        <begin position="461"/>
        <end position="511"/>
    </location>
</feature>
<accession>A0A0C3AVE2</accession>
<keyword evidence="5" id="KW-1185">Reference proteome</keyword>
<name>A0A0C3AVE2_SERVB</name>
<evidence type="ECO:0000256" key="2">
    <source>
        <dbReference type="SAM" id="Phobius"/>
    </source>
</evidence>
<reference evidence="4 5" key="1">
    <citation type="submission" date="2014-04" db="EMBL/GenBank/DDBJ databases">
        <authorList>
            <consortium name="DOE Joint Genome Institute"/>
            <person name="Kuo A."/>
            <person name="Zuccaro A."/>
            <person name="Kohler A."/>
            <person name="Nagy L.G."/>
            <person name="Floudas D."/>
            <person name="Copeland A."/>
            <person name="Barry K.W."/>
            <person name="Cichocki N."/>
            <person name="Veneault-Fourrey C."/>
            <person name="LaButti K."/>
            <person name="Lindquist E.A."/>
            <person name="Lipzen A."/>
            <person name="Lundell T."/>
            <person name="Morin E."/>
            <person name="Murat C."/>
            <person name="Sun H."/>
            <person name="Tunlid A."/>
            <person name="Henrissat B."/>
            <person name="Grigoriev I.V."/>
            <person name="Hibbett D.S."/>
            <person name="Martin F."/>
            <person name="Nordberg H.P."/>
            <person name="Cantor M.N."/>
            <person name="Hua S.X."/>
        </authorList>
    </citation>
    <scope>NUCLEOTIDE SEQUENCE [LARGE SCALE GENOMIC DNA]</scope>
    <source>
        <strain evidence="4 5">MAFF 305830</strain>
    </source>
</reference>
<reference evidence="5" key="2">
    <citation type="submission" date="2015-01" db="EMBL/GenBank/DDBJ databases">
        <title>Evolutionary Origins and Diversification of the Mycorrhizal Mutualists.</title>
        <authorList>
            <consortium name="DOE Joint Genome Institute"/>
            <consortium name="Mycorrhizal Genomics Consortium"/>
            <person name="Kohler A."/>
            <person name="Kuo A."/>
            <person name="Nagy L.G."/>
            <person name="Floudas D."/>
            <person name="Copeland A."/>
            <person name="Barry K.W."/>
            <person name="Cichocki N."/>
            <person name="Veneault-Fourrey C."/>
            <person name="LaButti K."/>
            <person name="Lindquist E.A."/>
            <person name="Lipzen A."/>
            <person name="Lundell T."/>
            <person name="Morin E."/>
            <person name="Murat C."/>
            <person name="Riley R."/>
            <person name="Ohm R."/>
            <person name="Sun H."/>
            <person name="Tunlid A."/>
            <person name="Henrissat B."/>
            <person name="Grigoriev I.V."/>
            <person name="Hibbett D.S."/>
            <person name="Martin F."/>
        </authorList>
    </citation>
    <scope>NUCLEOTIDE SEQUENCE [LARGE SCALE GENOMIC DNA]</scope>
    <source>
        <strain evidence="5">MAFF 305830</strain>
    </source>
</reference>
<keyword evidence="2" id="KW-0472">Membrane</keyword>
<feature type="chain" id="PRO_5002161165" description="Fibronectin type-III domain-containing protein" evidence="3">
    <location>
        <begin position="24"/>
        <end position="686"/>
    </location>
</feature>
<feature type="transmembrane region" description="Helical" evidence="2">
    <location>
        <begin position="267"/>
        <end position="289"/>
    </location>
</feature>
<feature type="region of interest" description="Disordered" evidence="1">
    <location>
        <begin position="388"/>
        <end position="548"/>
    </location>
</feature>
<keyword evidence="2" id="KW-0812">Transmembrane</keyword>
<feature type="compositionally biased region" description="Basic and acidic residues" evidence="1">
    <location>
        <begin position="676"/>
        <end position="686"/>
    </location>
</feature>
<dbReference type="HOGENOM" id="CLU_401226_0_0_1"/>
<dbReference type="OrthoDB" id="3261223at2759"/>
<dbReference type="AlphaFoldDB" id="A0A0C3AVE2"/>
<organism evidence="4 5">
    <name type="scientific">Serendipita vermifera MAFF 305830</name>
    <dbReference type="NCBI Taxonomy" id="933852"/>
    <lineage>
        <taxon>Eukaryota</taxon>
        <taxon>Fungi</taxon>
        <taxon>Dikarya</taxon>
        <taxon>Basidiomycota</taxon>
        <taxon>Agaricomycotina</taxon>
        <taxon>Agaricomycetes</taxon>
        <taxon>Sebacinales</taxon>
        <taxon>Serendipitaceae</taxon>
        <taxon>Serendipita</taxon>
    </lineage>
</organism>
<gene>
    <name evidence="4" type="ORF">M408DRAFT_247299</name>
</gene>
<keyword evidence="3" id="KW-0732">Signal</keyword>
<feature type="compositionally biased region" description="Low complexity" evidence="1">
    <location>
        <begin position="623"/>
        <end position="638"/>
    </location>
</feature>
<protein>
    <recommendedName>
        <fullName evidence="6">Fibronectin type-III domain-containing protein</fullName>
    </recommendedName>
</protein>